<dbReference type="GO" id="GO:0005737">
    <property type="term" value="C:cytoplasm"/>
    <property type="evidence" value="ECO:0007669"/>
    <property type="project" value="UniProtKB-SubCell"/>
</dbReference>
<dbReference type="SUPFAM" id="SSF52172">
    <property type="entry name" value="CheY-like"/>
    <property type="match status" value="1"/>
</dbReference>
<dbReference type="AlphaFoldDB" id="A0A3G9J9L4"/>
<dbReference type="InterPro" id="IPR018062">
    <property type="entry name" value="HTH_AraC-typ_CS"/>
</dbReference>
<evidence type="ECO:0000256" key="1">
    <source>
        <dbReference type="ARBA" id="ARBA00004496"/>
    </source>
</evidence>
<evidence type="ECO:0000313" key="9">
    <source>
        <dbReference type="Proteomes" id="UP000275368"/>
    </source>
</evidence>
<dbReference type="GO" id="GO:0000160">
    <property type="term" value="P:phosphorelay signal transduction system"/>
    <property type="evidence" value="ECO:0007669"/>
    <property type="project" value="UniProtKB-KW"/>
</dbReference>
<keyword evidence="3" id="KW-0597">Phosphoprotein</keyword>
<keyword evidence="4" id="KW-0902">Two-component regulatory system</keyword>
<keyword evidence="7" id="KW-0804">Transcription</keyword>
<dbReference type="PANTHER" id="PTHR42713">
    <property type="entry name" value="HISTIDINE KINASE-RELATED"/>
    <property type="match status" value="1"/>
</dbReference>
<gene>
    <name evidence="8" type="ORF">Back11_38860</name>
</gene>
<evidence type="ECO:0000256" key="2">
    <source>
        <dbReference type="ARBA" id="ARBA00022490"/>
    </source>
</evidence>
<evidence type="ECO:0000256" key="6">
    <source>
        <dbReference type="ARBA" id="ARBA00023125"/>
    </source>
</evidence>
<evidence type="ECO:0000256" key="5">
    <source>
        <dbReference type="ARBA" id="ARBA00023015"/>
    </source>
</evidence>
<evidence type="ECO:0000256" key="7">
    <source>
        <dbReference type="ARBA" id="ARBA00023163"/>
    </source>
</evidence>
<dbReference type="Gene3D" id="1.10.10.60">
    <property type="entry name" value="Homeodomain-like"/>
    <property type="match status" value="2"/>
</dbReference>
<dbReference type="Gene3D" id="3.40.50.2300">
    <property type="match status" value="1"/>
</dbReference>
<reference evidence="8 9" key="1">
    <citation type="submission" date="2018-11" db="EMBL/GenBank/DDBJ databases">
        <title>Complete genome sequence of Paenibacillus baekrokdamisoli strain KCTC 33723.</title>
        <authorList>
            <person name="Kang S.W."/>
            <person name="Lee K.C."/>
            <person name="Kim K.K."/>
            <person name="Kim J.S."/>
            <person name="Kim D.S."/>
            <person name="Ko S.H."/>
            <person name="Yang S.H."/>
            <person name="Lee J.S."/>
        </authorList>
    </citation>
    <scope>NUCLEOTIDE SEQUENCE [LARGE SCALE GENOMIC DNA]</scope>
    <source>
        <strain evidence="8 9">KCTC 33723</strain>
    </source>
</reference>
<dbReference type="InterPro" id="IPR051552">
    <property type="entry name" value="HptR"/>
</dbReference>
<organism evidence="8 9">
    <name type="scientific">Paenibacillus baekrokdamisoli</name>
    <dbReference type="NCBI Taxonomy" id="1712516"/>
    <lineage>
        <taxon>Bacteria</taxon>
        <taxon>Bacillati</taxon>
        <taxon>Bacillota</taxon>
        <taxon>Bacilli</taxon>
        <taxon>Bacillales</taxon>
        <taxon>Paenibacillaceae</taxon>
        <taxon>Paenibacillus</taxon>
    </lineage>
</organism>
<dbReference type="SUPFAM" id="SSF46689">
    <property type="entry name" value="Homeodomain-like"/>
    <property type="match status" value="2"/>
</dbReference>
<sequence length="349" mass="40070">MYRVLLVDDEPLVLEGLRLMVDWKSHGFAICGEACDGEDAFELIKQLNPDLVVTDVCMPIIDGLQLIEKCAATRQCALFVILSGHDDFSYAHKALQYSVRNYWLKPIDTDEIHLTLSELRNEWEAERKEAEYGTQHEQEGDSLKEEEALLFAIENNDVDRIETAAKRLYWHMKRTAPEAGLRSFVANMILDLIRRISEQETFEEMGERVFLHSSMFADSSEDSWLVDLTALCKEAATNLAQRRLKEGVAGEAARYVRHHFRKPLKLKQVAQELYIQPAYLGQLFKKTVGMSFLDYVHSIRIAEAQKLLRRTDLKVANVARSVGYVDPELFASKFKQFTNTLPSQYKKAD</sequence>
<keyword evidence="2" id="KW-0963">Cytoplasm</keyword>
<dbReference type="PROSITE" id="PS50110">
    <property type="entry name" value="RESPONSE_REGULATORY"/>
    <property type="match status" value="1"/>
</dbReference>
<dbReference type="GO" id="GO:0043565">
    <property type="term" value="F:sequence-specific DNA binding"/>
    <property type="evidence" value="ECO:0007669"/>
    <property type="project" value="InterPro"/>
</dbReference>
<proteinExistence type="predicted"/>
<dbReference type="InterPro" id="IPR018060">
    <property type="entry name" value="HTH_AraC"/>
</dbReference>
<dbReference type="Pfam" id="PF00072">
    <property type="entry name" value="Response_reg"/>
    <property type="match status" value="1"/>
</dbReference>
<dbReference type="InterPro" id="IPR011006">
    <property type="entry name" value="CheY-like_superfamily"/>
</dbReference>
<dbReference type="PROSITE" id="PS01124">
    <property type="entry name" value="HTH_ARAC_FAMILY_2"/>
    <property type="match status" value="1"/>
</dbReference>
<name>A0A3G9J9L4_9BACL</name>
<dbReference type="Pfam" id="PF12833">
    <property type="entry name" value="HTH_18"/>
    <property type="match status" value="1"/>
</dbReference>
<dbReference type="GO" id="GO:0003700">
    <property type="term" value="F:DNA-binding transcription factor activity"/>
    <property type="evidence" value="ECO:0007669"/>
    <property type="project" value="InterPro"/>
</dbReference>
<dbReference type="PROSITE" id="PS00041">
    <property type="entry name" value="HTH_ARAC_FAMILY_1"/>
    <property type="match status" value="1"/>
</dbReference>
<protein>
    <submittedName>
        <fullName evidence="8">Uncharacterized protein</fullName>
    </submittedName>
</protein>
<keyword evidence="9" id="KW-1185">Reference proteome</keyword>
<evidence type="ECO:0000256" key="3">
    <source>
        <dbReference type="ARBA" id="ARBA00022553"/>
    </source>
</evidence>
<dbReference type="PANTHER" id="PTHR42713:SF3">
    <property type="entry name" value="TRANSCRIPTIONAL REGULATORY PROTEIN HPTR"/>
    <property type="match status" value="1"/>
</dbReference>
<dbReference type="RefSeq" id="WP_164522884.1">
    <property type="nucleotide sequence ID" value="NZ_JACHXC010000002.1"/>
</dbReference>
<dbReference type="SMART" id="SM00342">
    <property type="entry name" value="HTH_ARAC"/>
    <property type="match status" value="1"/>
</dbReference>
<dbReference type="CDD" id="cd17536">
    <property type="entry name" value="REC_YesN-like"/>
    <property type="match status" value="1"/>
</dbReference>
<evidence type="ECO:0000256" key="4">
    <source>
        <dbReference type="ARBA" id="ARBA00023012"/>
    </source>
</evidence>
<dbReference type="InterPro" id="IPR001789">
    <property type="entry name" value="Sig_transdc_resp-reg_receiver"/>
</dbReference>
<keyword evidence="6" id="KW-0238">DNA-binding</keyword>
<keyword evidence="5" id="KW-0805">Transcription regulation</keyword>
<dbReference type="EMBL" id="AP019308">
    <property type="protein sequence ID" value="BBH22541.1"/>
    <property type="molecule type" value="Genomic_DNA"/>
</dbReference>
<dbReference type="InterPro" id="IPR009057">
    <property type="entry name" value="Homeodomain-like_sf"/>
</dbReference>
<dbReference type="Proteomes" id="UP000275368">
    <property type="component" value="Chromosome"/>
</dbReference>
<dbReference type="SMART" id="SM00448">
    <property type="entry name" value="REC"/>
    <property type="match status" value="1"/>
</dbReference>
<comment type="subcellular location">
    <subcellularLocation>
        <location evidence="1">Cytoplasm</location>
    </subcellularLocation>
</comment>
<accession>A0A3G9J9L4</accession>
<evidence type="ECO:0000313" key="8">
    <source>
        <dbReference type="EMBL" id="BBH22541.1"/>
    </source>
</evidence>
<dbReference type="KEGG" id="pbk:Back11_38860"/>